<evidence type="ECO:0000256" key="2">
    <source>
        <dbReference type="ARBA" id="ARBA00023125"/>
    </source>
</evidence>
<organism evidence="5 6">
    <name type="scientific">Vasconcelosia minhoensis LEGE 07310</name>
    <dbReference type="NCBI Taxonomy" id="915328"/>
    <lineage>
        <taxon>Bacteria</taxon>
        <taxon>Bacillati</taxon>
        <taxon>Cyanobacteriota</taxon>
        <taxon>Cyanophyceae</taxon>
        <taxon>Nodosilineales</taxon>
        <taxon>Cymatolegaceae</taxon>
        <taxon>Vasconcelosia</taxon>
        <taxon>Vasconcelosia minhoensis</taxon>
    </lineage>
</organism>
<dbReference type="Pfam" id="PF00165">
    <property type="entry name" value="HTH_AraC"/>
    <property type="match status" value="1"/>
</dbReference>
<dbReference type="GO" id="GO:0003700">
    <property type="term" value="F:DNA-binding transcription factor activity"/>
    <property type="evidence" value="ECO:0007669"/>
    <property type="project" value="InterPro"/>
</dbReference>
<comment type="caution">
    <text evidence="5">The sequence shown here is derived from an EMBL/GenBank/DDBJ whole genome shotgun (WGS) entry which is preliminary data.</text>
</comment>
<gene>
    <name evidence="5" type="ORF">IQ241_21100</name>
</gene>
<dbReference type="AlphaFoldDB" id="A0A8J7AY37"/>
<dbReference type="PROSITE" id="PS01124">
    <property type="entry name" value="HTH_ARAC_FAMILY_2"/>
    <property type="match status" value="1"/>
</dbReference>
<keyword evidence="6" id="KW-1185">Reference proteome</keyword>
<accession>A0A8J7AY37</accession>
<keyword evidence="2" id="KW-0238">DNA-binding</keyword>
<dbReference type="Proteomes" id="UP000636505">
    <property type="component" value="Unassembled WGS sequence"/>
</dbReference>
<dbReference type="PANTHER" id="PTHR46796">
    <property type="entry name" value="HTH-TYPE TRANSCRIPTIONAL ACTIVATOR RHAS-RELATED"/>
    <property type="match status" value="1"/>
</dbReference>
<dbReference type="PANTHER" id="PTHR46796:SF2">
    <property type="entry name" value="TRANSCRIPTIONAL REGULATORY PROTEIN"/>
    <property type="match status" value="1"/>
</dbReference>
<proteinExistence type="predicted"/>
<feature type="domain" description="HTH araC/xylS-type" evidence="4">
    <location>
        <begin position="1"/>
        <end position="43"/>
    </location>
</feature>
<dbReference type="InterPro" id="IPR009057">
    <property type="entry name" value="Homeodomain-like_sf"/>
</dbReference>
<evidence type="ECO:0000256" key="3">
    <source>
        <dbReference type="ARBA" id="ARBA00023163"/>
    </source>
</evidence>
<dbReference type="InterPro" id="IPR018060">
    <property type="entry name" value="HTH_AraC"/>
</dbReference>
<reference evidence="5" key="1">
    <citation type="submission" date="2020-10" db="EMBL/GenBank/DDBJ databases">
        <authorList>
            <person name="Castelo-Branco R."/>
            <person name="Eusebio N."/>
            <person name="Adriana R."/>
            <person name="Vieira A."/>
            <person name="Brugerolle De Fraissinette N."/>
            <person name="Rezende De Castro R."/>
            <person name="Schneider M.P."/>
            <person name="Vasconcelos V."/>
            <person name="Leao P.N."/>
        </authorList>
    </citation>
    <scope>NUCLEOTIDE SEQUENCE</scope>
    <source>
        <strain evidence="5">LEGE 07310</strain>
    </source>
</reference>
<dbReference type="GO" id="GO:0043565">
    <property type="term" value="F:sequence-specific DNA binding"/>
    <property type="evidence" value="ECO:0007669"/>
    <property type="project" value="InterPro"/>
</dbReference>
<sequence length="44" mass="5050">MLLIRKDMAIADIANELGFAHQSYFTRHFKRVVGVKPTQFLAQS</sequence>
<protein>
    <submittedName>
        <fullName evidence="5">AraC family transcriptional regulator</fullName>
    </submittedName>
</protein>
<name>A0A8J7AY37_9CYAN</name>
<evidence type="ECO:0000259" key="4">
    <source>
        <dbReference type="PROSITE" id="PS01124"/>
    </source>
</evidence>
<dbReference type="PRINTS" id="PR00032">
    <property type="entry name" value="HTHARAC"/>
</dbReference>
<evidence type="ECO:0000256" key="1">
    <source>
        <dbReference type="ARBA" id="ARBA00023015"/>
    </source>
</evidence>
<evidence type="ECO:0000313" key="6">
    <source>
        <dbReference type="Proteomes" id="UP000636505"/>
    </source>
</evidence>
<dbReference type="SUPFAM" id="SSF46689">
    <property type="entry name" value="Homeodomain-like"/>
    <property type="match status" value="1"/>
</dbReference>
<evidence type="ECO:0000313" key="5">
    <source>
        <dbReference type="EMBL" id="MBE9079758.1"/>
    </source>
</evidence>
<dbReference type="InterPro" id="IPR050204">
    <property type="entry name" value="AraC_XylS_family_regulators"/>
</dbReference>
<keyword evidence="3" id="KW-0804">Transcription</keyword>
<keyword evidence="1" id="KW-0805">Transcription regulation</keyword>
<dbReference type="InterPro" id="IPR020449">
    <property type="entry name" value="Tscrpt_reg_AraC-type_HTH"/>
</dbReference>
<dbReference type="Gene3D" id="1.10.10.60">
    <property type="entry name" value="Homeodomain-like"/>
    <property type="match status" value="1"/>
</dbReference>
<dbReference type="EMBL" id="JADEXG010000067">
    <property type="protein sequence ID" value="MBE9079758.1"/>
    <property type="molecule type" value="Genomic_DNA"/>
</dbReference>